<keyword evidence="2" id="KW-1185">Reference proteome</keyword>
<dbReference type="Proteomes" id="UP000615580">
    <property type="component" value="Unassembled WGS sequence"/>
</dbReference>
<feature type="non-terminal residue" evidence="1">
    <location>
        <position position="46"/>
    </location>
</feature>
<comment type="caution">
    <text evidence="1">The sequence shown here is derived from an EMBL/GenBank/DDBJ whole genome shotgun (WGS) entry which is preliminary data.</text>
</comment>
<proteinExistence type="predicted"/>
<accession>A0ABS0LFT2</accession>
<gene>
    <name evidence="1" type="ORF">I4J41_14240</name>
</gene>
<reference evidence="1 2" key="1">
    <citation type="journal article" date="2020" name="J. Clin. Microbiol.">
        <title>Assessing the Genetic Diversity of Austrian Corynebacterium diphtheriae Clinical Isolates, 2011-2019.</title>
        <authorList>
            <person name="Schaeffer J."/>
            <person name="Huhulescu S."/>
            <person name="Stoeger A."/>
            <person name="Allerberger F."/>
            <person name="Ruppitsch W."/>
        </authorList>
    </citation>
    <scope>NUCLEOTIDE SEQUENCE [LARGE SCALE GENOMIC DNA]</scope>
    <source>
        <strain evidence="1 2">04-17</strain>
    </source>
</reference>
<protein>
    <submittedName>
        <fullName evidence="1">Transposase</fullName>
    </submittedName>
</protein>
<sequence length="46" mass="5503">MTPSKRTALRVYKRTQSVTKTVRELGYPGRWTLYKWLREPKTPPQP</sequence>
<organism evidence="1 2">
    <name type="scientific">Corynebacterium belfantii</name>
    <dbReference type="NCBI Taxonomy" id="2014537"/>
    <lineage>
        <taxon>Bacteria</taxon>
        <taxon>Bacillati</taxon>
        <taxon>Actinomycetota</taxon>
        <taxon>Actinomycetes</taxon>
        <taxon>Mycobacteriales</taxon>
        <taxon>Corynebacteriaceae</taxon>
        <taxon>Corynebacterium</taxon>
    </lineage>
</organism>
<evidence type="ECO:0000313" key="2">
    <source>
        <dbReference type="Proteomes" id="UP000615580"/>
    </source>
</evidence>
<name>A0ABS0LFT2_9CORY</name>
<evidence type="ECO:0000313" key="1">
    <source>
        <dbReference type="EMBL" id="MBG9355568.1"/>
    </source>
</evidence>
<dbReference type="EMBL" id="JADQUG010000298">
    <property type="protein sequence ID" value="MBG9355568.1"/>
    <property type="molecule type" value="Genomic_DNA"/>
</dbReference>